<feature type="domain" description="Amidohydrolase-related" evidence="3">
    <location>
        <begin position="60"/>
        <end position="449"/>
    </location>
</feature>
<evidence type="ECO:0000256" key="1">
    <source>
        <dbReference type="ARBA" id="ARBA00006745"/>
    </source>
</evidence>
<accession>A0A3N1KZ00</accession>
<dbReference type="PANTHER" id="PTHR43794:SF11">
    <property type="entry name" value="AMIDOHYDROLASE-RELATED DOMAIN-CONTAINING PROTEIN"/>
    <property type="match status" value="1"/>
</dbReference>
<dbReference type="AlphaFoldDB" id="A0A3N1KZ00"/>
<organism evidence="4 5">
    <name type="scientific">Stella humosa</name>
    <dbReference type="NCBI Taxonomy" id="94"/>
    <lineage>
        <taxon>Bacteria</taxon>
        <taxon>Pseudomonadati</taxon>
        <taxon>Pseudomonadota</taxon>
        <taxon>Alphaproteobacteria</taxon>
        <taxon>Rhodospirillales</taxon>
        <taxon>Stellaceae</taxon>
        <taxon>Stella</taxon>
    </lineage>
</organism>
<protein>
    <submittedName>
        <fullName evidence="4">Cytosine/adenosine deaminase-related metal-dependent hydrolase</fullName>
    </submittedName>
</protein>
<keyword evidence="5" id="KW-1185">Reference proteome</keyword>
<dbReference type="Proteomes" id="UP000278222">
    <property type="component" value="Unassembled WGS sequence"/>
</dbReference>
<evidence type="ECO:0000256" key="2">
    <source>
        <dbReference type="ARBA" id="ARBA00022801"/>
    </source>
</evidence>
<gene>
    <name evidence="4" type="ORF">EDC65_4196</name>
</gene>
<evidence type="ECO:0000313" key="4">
    <source>
        <dbReference type="EMBL" id="ROP83548.1"/>
    </source>
</evidence>
<comment type="caution">
    <text evidence="4">The sequence shown here is derived from an EMBL/GenBank/DDBJ whole genome shotgun (WGS) entry which is preliminary data.</text>
</comment>
<dbReference type="GO" id="GO:0016810">
    <property type="term" value="F:hydrolase activity, acting on carbon-nitrogen (but not peptide) bonds"/>
    <property type="evidence" value="ECO:0007669"/>
    <property type="project" value="InterPro"/>
</dbReference>
<evidence type="ECO:0000313" key="5">
    <source>
        <dbReference type="Proteomes" id="UP000278222"/>
    </source>
</evidence>
<dbReference type="InterPro" id="IPR032466">
    <property type="entry name" value="Metal_Hydrolase"/>
</dbReference>
<comment type="similarity">
    <text evidence="1">Belongs to the metallo-dependent hydrolases superfamily. ATZ/TRZ family.</text>
</comment>
<proteinExistence type="inferred from homology"/>
<dbReference type="InterPro" id="IPR050287">
    <property type="entry name" value="MTA/SAH_deaminase"/>
</dbReference>
<sequence>MSSTTWIRNASWVVGWDAARDRHVYMRDADVVFRDGVLVHVGRGYAGSADVIVEGKDRLILPGFVNIHSHPTSEPLLRGLTEETKSRKLGMSTLYEYTVLVGRSNYTTTLAESQAARDNPQIYQDDDARMAAGQIAMWEMLKSGVTTFVDYSPNRAGWIDEALATGMRVCLAPSFRSGYWYTRNGHEVLYAFDEAAGRRAFDEALALLDQVARHPSDRLFGMVAPGQIDTCTADLLQDARDASRERGLPMTLHAAQSVVEFREMVRRHGKTPIEWLESLGLLAPNFIIGHAIFIDEHSWIAWPEKRDLGRNADSGSHVAHCPHNFVRGGVVLQDFGRYRAAGINIGLGTDTYPHNFVDEMRWAAILGKVAARDAHATKVEDVFHAGTVGGARALQRDDIGRLAPGCKADVVVVDCNHPMMQPLRDPLRSFIFSALERPITDVYVGGRQVVRGGEVLTIDVTRAGAILTAGQQRALERVPDKDWAGRTADEAFPLALETV</sequence>
<dbReference type="InterPro" id="IPR006680">
    <property type="entry name" value="Amidohydro-rel"/>
</dbReference>
<dbReference type="InterPro" id="IPR011059">
    <property type="entry name" value="Metal-dep_hydrolase_composite"/>
</dbReference>
<dbReference type="RefSeq" id="WP_123693900.1">
    <property type="nucleotide sequence ID" value="NZ_AP019700.1"/>
</dbReference>
<dbReference type="Gene3D" id="2.30.40.10">
    <property type="entry name" value="Urease, subunit C, domain 1"/>
    <property type="match status" value="1"/>
</dbReference>
<dbReference type="EMBL" id="RJKX01000016">
    <property type="protein sequence ID" value="ROP83548.1"/>
    <property type="molecule type" value="Genomic_DNA"/>
</dbReference>
<evidence type="ECO:0000259" key="3">
    <source>
        <dbReference type="Pfam" id="PF01979"/>
    </source>
</evidence>
<dbReference type="Pfam" id="PF01979">
    <property type="entry name" value="Amidohydro_1"/>
    <property type="match status" value="1"/>
</dbReference>
<dbReference type="SUPFAM" id="SSF51556">
    <property type="entry name" value="Metallo-dependent hydrolases"/>
    <property type="match status" value="1"/>
</dbReference>
<name>A0A3N1KZ00_9PROT</name>
<dbReference type="PANTHER" id="PTHR43794">
    <property type="entry name" value="AMINOHYDROLASE SSNA-RELATED"/>
    <property type="match status" value="1"/>
</dbReference>
<reference evidence="4 5" key="1">
    <citation type="submission" date="2018-11" db="EMBL/GenBank/DDBJ databases">
        <title>Genomic Encyclopedia of Type Strains, Phase IV (KMG-IV): sequencing the most valuable type-strain genomes for metagenomic binning, comparative biology and taxonomic classification.</title>
        <authorList>
            <person name="Goeker M."/>
        </authorList>
    </citation>
    <scope>NUCLEOTIDE SEQUENCE [LARGE SCALE GENOMIC DNA]</scope>
    <source>
        <strain evidence="4 5">DSM 5900</strain>
    </source>
</reference>
<dbReference type="Gene3D" id="3.20.20.140">
    <property type="entry name" value="Metal-dependent hydrolases"/>
    <property type="match status" value="1"/>
</dbReference>
<dbReference type="SUPFAM" id="SSF51338">
    <property type="entry name" value="Composite domain of metallo-dependent hydrolases"/>
    <property type="match status" value="2"/>
</dbReference>
<keyword evidence="2 4" id="KW-0378">Hydrolase</keyword>
<dbReference type="OrthoDB" id="9796020at2"/>